<evidence type="ECO:0000313" key="3">
    <source>
        <dbReference type="Proteomes" id="UP000001191"/>
    </source>
</evidence>
<dbReference type="AlphaFoldDB" id="B2J9G2"/>
<dbReference type="EnsemblBacteria" id="ACC79461">
    <property type="protein sequence ID" value="ACC79461"/>
    <property type="gene ID" value="Npun_F0709"/>
</dbReference>
<reference evidence="3" key="1">
    <citation type="submission" date="2008-04" db="EMBL/GenBank/DDBJ databases">
        <title>Complete sequence of chromosome of Nostoc punctiforme ATCC 29133.</title>
        <authorList>
            <consortium name="US DOE Joint Genome Institute"/>
            <person name="Copeland A."/>
            <person name="Lucas S."/>
            <person name="Lapidus A."/>
            <person name="Glavina del Rio T."/>
            <person name="Dalin E."/>
            <person name="Tice H."/>
            <person name="Pitluck S."/>
            <person name="Chain P."/>
            <person name="Malfatti S."/>
            <person name="Shin M."/>
            <person name="Vergez L."/>
            <person name="Schmutz J."/>
            <person name="Larimer F."/>
            <person name="Land M."/>
            <person name="Hauser L."/>
            <person name="Kyrpides N."/>
            <person name="Kim E."/>
            <person name="Meeks J.C."/>
            <person name="Elhai J."/>
            <person name="Campbell E.L."/>
            <person name="Thiel T."/>
            <person name="Longmire J."/>
            <person name="Potts M."/>
            <person name="Atlas R."/>
        </authorList>
    </citation>
    <scope>NUCLEOTIDE SEQUENCE [LARGE SCALE GENOMIC DNA]</scope>
    <source>
        <strain evidence="3">ATCC 29133 / PCC 73102</strain>
    </source>
</reference>
<protein>
    <submittedName>
        <fullName evidence="2">Uncharacterized protein</fullName>
    </submittedName>
</protein>
<dbReference type="EMBL" id="CP001037">
    <property type="protein sequence ID" value="ACC79461.1"/>
    <property type="molecule type" value="Genomic_DNA"/>
</dbReference>
<feature type="transmembrane region" description="Helical" evidence="1">
    <location>
        <begin position="46"/>
        <end position="65"/>
    </location>
</feature>
<evidence type="ECO:0000256" key="1">
    <source>
        <dbReference type="SAM" id="Phobius"/>
    </source>
</evidence>
<keyword evidence="1" id="KW-0472">Membrane</keyword>
<name>B2J9G2_NOSP7</name>
<keyword evidence="1" id="KW-1133">Transmembrane helix</keyword>
<dbReference type="KEGG" id="npu:Npun_F0709"/>
<evidence type="ECO:0000313" key="2">
    <source>
        <dbReference type="EMBL" id="ACC79461.1"/>
    </source>
</evidence>
<proteinExistence type="predicted"/>
<feature type="transmembrane region" description="Helical" evidence="1">
    <location>
        <begin position="15"/>
        <end position="34"/>
    </location>
</feature>
<dbReference type="HOGENOM" id="CLU_2539202_0_0_3"/>
<dbReference type="Proteomes" id="UP000001191">
    <property type="component" value="Chromosome"/>
</dbReference>
<reference evidence="2 3" key="2">
    <citation type="journal article" date="2013" name="Plant Physiol.">
        <title>A Nostoc punctiforme Sugar Transporter Necessary to Establish a Cyanobacterium-Plant Symbiosis.</title>
        <authorList>
            <person name="Ekman M."/>
            <person name="Picossi S."/>
            <person name="Campbell E.L."/>
            <person name="Meeks J.C."/>
            <person name="Flores E."/>
        </authorList>
    </citation>
    <scope>NUCLEOTIDE SEQUENCE [LARGE SCALE GENOMIC DNA]</scope>
    <source>
        <strain evidence="3">ATCC 29133 / PCC 73102</strain>
    </source>
</reference>
<sequence length="83" mass="9785">MMVNYSLEFIILDWIKLYLCLNSFSQIIVLQNYLDNRCLFYYKKLAILLGLFNLAIMTFLTSNLYKLNQALIGGHLARHNYLS</sequence>
<accession>B2J9G2</accession>
<keyword evidence="1" id="KW-0812">Transmembrane</keyword>
<keyword evidence="3" id="KW-1185">Reference proteome</keyword>
<organism evidence="2 3">
    <name type="scientific">Nostoc punctiforme (strain ATCC 29133 / PCC 73102)</name>
    <dbReference type="NCBI Taxonomy" id="63737"/>
    <lineage>
        <taxon>Bacteria</taxon>
        <taxon>Bacillati</taxon>
        <taxon>Cyanobacteriota</taxon>
        <taxon>Cyanophyceae</taxon>
        <taxon>Nostocales</taxon>
        <taxon>Nostocaceae</taxon>
        <taxon>Nostoc</taxon>
    </lineage>
</organism>
<gene>
    <name evidence="2" type="ordered locus">Npun_F0709</name>
</gene>